<keyword evidence="3" id="KW-1185">Reference proteome</keyword>
<proteinExistence type="predicted"/>
<dbReference type="RefSeq" id="WP_284825093.1">
    <property type="nucleotide sequence ID" value="NZ_CP126969.1"/>
</dbReference>
<evidence type="ECO:0000313" key="3">
    <source>
        <dbReference type="Proteomes" id="UP001225598"/>
    </source>
</evidence>
<accession>A0ABY8VE39</accession>
<dbReference type="EMBL" id="CP126969">
    <property type="protein sequence ID" value="WIM67768.1"/>
    <property type="molecule type" value="Genomic_DNA"/>
</dbReference>
<keyword evidence="1" id="KW-0472">Membrane</keyword>
<sequence>MEDRKSQNMTLVVCGLALNTVAALMLESLLGWIFGIVGVALILVAVYRMGQDRQAERRRANSDHSI</sequence>
<name>A0ABY8VE39_9CORY</name>
<evidence type="ECO:0000313" key="2">
    <source>
        <dbReference type="EMBL" id="WIM67768.1"/>
    </source>
</evidence>
<protein>
    <submittedName>
        <fullName evidence="2">Uncharacterized protein</fullName>
    </submittedName>
</protein>
<keyword evidence="1" id="KW-0812">Transmembrane</keyword>
<feature type="transmembrane region" description="Helical" evidence="1">
    <location>
        <begin position="33"/>
        <end position="50"/>
    </location>
</feature>
<keyword evidence="1" id="KW-1133">Transmembrane helix</keyword>
<evidence type="ECO:0000256" key="1">
    <source>
        <dbReference type="SAM" id="Phobius"/>
    </source>
</evidence>
<dbReference type="Proteomes" id="UP001225598">
    <property type="component" value="Chromosome"/>
</dbReference>
<gene>
    <name evidence="2" type="ORF">QP027_11970</name>
</gene>
<organism evidence="2 3">
    <name type="scientific">Corynebacterium breve</name>
    <dbReference type="NCBI Taxonomy" id="3049799"/>
    <lineage>
        <taxon>Bacteria</taxon>
        <taxon>Bacillati</taxon>
        <taxon>Actinomycetota</taxon>
        <taxon>Actinomycetes</taxon>
        <taxon>Mycobacteriales</taxon>
        <taxon>Corynebacteriaceae</taxon>
        <taxon>Corynebacterium</taxon>
    </lineage>
</organism>
<reference evidence="2 3" key="1">
    <citation type="submission" date="2023-05" db="EMBL/GenBank/DDBJ databases">
        <title>Corynebacterium suedekumii sp. nov. and Corynebacterium breve sp. nov. isolated from raw cow's milk.</title>
        <authorList>
            <person name="Baer M.K."/>
            <person name="Mehl L."/>
            <person name="Hellmuth R."/>
            <person name="Marke G."/>
            <person name="Lipski A."/>
        </authorList>
    </citation>
    <scope>NUCLEOTIDE SEQUENCE [LARGE SCALE GENOMIC DNA]</scope>
    <source>
        <strain evidence="2 3">R4</strain>
    </source>
</reference>